<keyword evidence="3" id="KW-1185">Reference proteome</keyword>
<dbReference type="Gramene" id="AET1Gv20949900.1">
    <property type="protein sequence ID" value="AET1Gv20949900.1"/>
    <property type="gene ID" value="AET1Gv20949900"/>
</dbReference>
<evidence type="ECO:0000313" key="2">
    <source>
        <dbReference type="EnsemblPlants" id="AET1Gv20949900.1"/>
    </source>
</evidence>
<accession>A0A452ZWG0</accession>
<dbReference type="AlphaFoldDB" id="A0A452ZWG0"/>
<organism evidence="2 3">
    <name type="scientific">Aegilops tauschii subsp. strangulata</name>
    <name type="common">Goatgrass</name>
    <dbReference type="NCBI Taxonomy" id="200361"/>
    <lineage>
        <taxon>Eukaryota</taxon>
        <taxon>Viridiplantae</taxon>
        <taxon>Streptophyta</taxon>
        <taxon>Embryophyta</taxon>
        <taxon>Tracheophyta</taxon>
        <taxon>Spermatophyta</taxon>
        <taxon>Magnoliopsida</taxon>
        <taxon>Liliopsida</taxon>
        <taxon>Poales</taxon>
        <taxon>Poaceae</taxon>
        <taxon>BOP clade</taxon>
        <taxon>Pooideae</taxon>
        <taxon>Triticodae</taxon>
        <taxon>Triticeae</taxon>
        <taxon>Triticinae</taxon>
        <taxon>Aegilops</taxon>
    </lineage>
</organism>
<evidence type="ECO:0000256" key="1">
    <source>
        <dbReference type="SAM" id="MobiDB-lite"/>
    </source>
</evidence>
<dbReference type="EnsemblPlants" id="AET1Gv20949900.1">
    <property type="protein sequence ID" value="AET1Gv20949900.1"/>
    <property type="gene ID" value="AET1Gv20949900"/>
</dbReference>
<dbReference type="Proteomes" id="UP000015105">
    <property type="component" value="Chromosome 1D"/>
</dbReference>
<feature type="compositionally biased region" description="Polar residues" evidence="1">
    <location>
        <begin position="14"/>
        <end position="25"/>
    </location>
</feature>
<protein>
    <submittedName>
        <fullName evidence="2">Uncharacterized protein</fullName>
    </submittedName>
</protein>
<proteinExistence type="predicted"/>
<sequence length="160" mass="17178">MIMSDQTPLHAPNSLRTSDSAGSNKENVHSIDSDIESSQPTVLRPPLQAFSNRARTRAANSFPERLCEPSTGGDDYGGHINGLNLSPIRDASSHTSRSALGQYYGGGRADLGKIRGVGGEARPRCDRRQRGEVVVLVGDKGRRGEVVVGKRVGGARLWWG</sequence>
<reference evidence="2" key="4">
    <citation type="submission" date="2019-03" db="UniProtKB">
        <authorList>
            <consortium name="EnsemblPlants"/>
        </authorList>
    </citation>
    <scope>IDENTIFICATION</scope>
</reference>
<reference evidence="2" key="3">
    <citation type="journal article" date="2017" name="Nature">
        <title>Genome sequence of the progenitor of the wheat D genome Aegilops tauschii.</title>
        <authorList>
            <person name="Luo M.C."/>
            <person name="Gu Y.Q."/>
            <person name="Puiu D."/>
            <person name="Wang H."/>
            <person name="Twardziok S.O."/>
            <person name="Deal K.R."/>
            <person name="Huo N."/>
            <person name="Zhu T."/>
            <person name="Wang L."/>
            <person name="Wang Y."/>
            <person name="McGuire P.E."/>
            <person name="Liu S."/>
            <person name="Long H."/>
            <person name="Ramasamy R.K."/>
            <person name="Rodriguez J.C."/>
            <person name="Van S.L."/>
            <person name="Yuan L."/>
            <person name="Wang Z."/>
            <person name="Xia Z."/>
            <person name="Xiao L."/>
            <person name="Anderson O.D."/>
            <person name="Ouyang S."/>
            <person name="Liang Y."/>
            <person name="Zimin A.V."/>
            <person name="Pertea G."/>
            <person name="Qi P."/>
            <person name="Bennetzen J.L."/>
            <person name="Dai X."/>
            <person name="Dawson M.W."/>
            <person name="Muller H.G."/>
            <person name="Kugler K."/>
            <person name="Rivarola-Duarte L."/>
            <person name="Spannagl M."/>
            <person name="Mayer K.F.X."/>
            <person name="Lu F.H."/>
            <person name="Bevan M.W."/>
            <person name="Leroy P."/>
            <person name="Li P."/>
            <person name="You F.M."/>
            <person name="Sun Q."/>
            <person name="Liu Z."/>
            <person name="Lyons E."/>
            <person name="Wicker T."/>
            <person name="Salzberg S.L."/>
            <person name="Devos K.M."/>
            <person name="Dvorak J."/>
        </authorList>
    </citation>
    <scope>NUCLEOTIDE SEQUENCE [LARGE SCALE GENOMIC DNA]</scope>
    <source>
        <strain evidence="2">cv. AL8/78</strain>
    </source>
</reference>
<reference evidence="3" key="2">
    <citation type="journal article" date="2017" name="Nat. Plants">
        <title>The Aegilops tauschii genome reveals multiple impacts of transposons.</title>
        <authorList>
            <person name="Zhao G."/>
            <person name="Zou C."/>
            <person name="Li K."/>
            <person name="Wang K."/>
            <person name="Li T."/>
            <person name="Gao L."/>
            <person name="Zhang X."/>
            <person name="Wang H."/>
            <person name="Yang Z."/>
            <person name="Liu X."/>
            <person name="Jiang W."/>
            <person name="Mao L."/>
            <person name="Kong X."/>
            <person name="Jiao Y."/>
            <person name="Jia J."/>
        </authorList>
    </citation>
    <scope>NUCLEOTIDE SEQUENCE [LARGE SCALE GENOMIC DNA]</scope>
    <source>
        <strain evidence="3">cv. AL8/78</strain>
    </source>
</reference>
<name>A0A452ZWG0_AEGTS</name>
<reference evidence="2" key="5">
    <citation type="journal article" date="2021" name="G3 (Bethesda)">
        <title>Aegilops tauschii genome assembly Aet v5.0 features greater sequence contiguity and improved annotation.</title>
        <authorList>
            <person name="Wang L."/>
            <person name="Zhu T."/>
            <person name="Rodriguez J.C."/>
            <person name="Deal K.R."/>
            <person name="Dubcovsky J."/>
            <person name="McGuire P.E."/>
            <person name="Lux T."/>
            <person name="Spannagl M."/>
            <person name="Mayer K.F.X."/>
            <person name="Baldrich P."/>
            <person name="Meyers B.C."/>
            <person name="Huo N."/>
            <person name="Gu Y.Q."/>
            <person name="Zhou H."/>
            <person name="Devos K.M."/>
            <person name="Bennetzen J.L."/>
            <person name="Unver T."/>
            <person name="Budak H."/>
            <person name="Gulick P.J."/>
            <person name="Galiba G."/>
            <person name="Kalapos B."/>
            <person name="Nelson D.R."/>
            <person name="Li P."/>
            <person name="You F.M."/>
            <person name="Luo M.C."/>
            <person name="Dvorak J."/>
        </authorList>
    </citation>
    <scope>NUCLEOTIDE SEQUENCE [LARGE SCALE GENOMIC DNA]</scope>
    <source>
        <strain evidence="2">cv. AL8/78</strain>
    </source>
</reference>
<evidence type="ECO:0000313" key="3">
    <source>
        <dbReference type="Proteomes" id="UP000015105"/>
    </source>
</evidence>
<feature type="region of interest" description="Disordered" evidence="1">
    <location>
        <begin position="1"/>
        <end position="75"/>
    </location>
</feature>
<reference evidence="3" key="1">
    <citation type="journal article" date="2014" name="Science">
        <title>Ancient hybridizations among the ancestral genomes of bread wheat.</title>
        <authorList>
            <consortium name="International Wheat Genome Sequencing Consortium,"/>
            <person name="Marcussen T."/>
            <person name="Sandve S.R."/>
            <person name="Heier L."/>
            <person name="Spannagl M."/>
            <person name="Pfeifer M."/>
            <person name="Jakobsen K.S."/>
            <person name="Wulff B.B."/>
            <person name="Steuernagel B."/>
            <person name="Mayer K.F."/>
            <person name="Olsen O.A."/>
        </authorList>
    </citation>
    <scope>NUCLEOTIDE SEQUENCE [LARGE SCALE GENOMIC DNA]</scope>
    <source>
        <strain evidence="3">cv. AL8/78</strain>
    </source>
</reference>